<feature type="transmembrane region" description="Helical" evidence="1">
    <location>
        <begin position="170"/>
        <end position="197"/>
    </location>
</feature>
<evidence type="ECO:0000313" key="3">
    <source>
        <dbReference type="Proteomes" id="UP000182089"/>
    </source>
</evidence>
<dbReference type="InterPro" id="IPR029151">
    <property type="entry name" value="Sensor-like_sf"/>
</dbReference>
<feature type="non-terminal residue" evidence="2">
    <location>
        <position position="321"/>
    </location>
</feature>
<dbReference type="Gene3D" id="3.30.450.20">
    <property type="entry name" value="PAS domain"/>
    <property type="match status" value="1"/>
</dbReference>
<dbReference type="Proteomes" id="UP000182089">
    <property type="component" value="Unassembled WGS sequence"/>
</dbReference>
<proteinExistence type="predicted"/>
<dbReference type="Gene3D" id="1.10.287.950">
    <property type="entry name" value="Methyl-accepting chemotaxis protein"/>
    <property type="match status" value="1"/>
</dbReference>
<gene>
    <name evidence="2" type="ORF">SAMN05216431_11831</name>
</gene>
<dbReference type="InterPro" id="IPR038750">
    <property type="entry name" value="YczE/YyaS-like"/>
</dbReference>
<dbReference type="Pfam" id="PF19700">
    <property type="entry name" value="DUF6198"/>
    <property type="match status" value="1"/>
</dbReference>
<accession>A0ABY1AEN3</accession>
<keyword evidence="1" id="KW-1133">Transmembrane helix</keyword>
<evidence type="ECO:0000313" key="2">
    <source>
        <dbReference type="EMBL" id="SEM99163.1"/>
    </source>
</evidence>
<sequence>MVISVVLALSFLHGLIGVREGTILSALLTGRMVVFTEPYKDIATGKMVVTATYAFKAQNGRTMVFATDMSFSSIEKTISKLKIGTTGRVVFVTTKGQVVATTGADKSSIKQGTNISNTALFKAVKKASAKKGTIHLAGTSKITDAYYFKPGRYYTYSYVQKSDLSRELRIVALNAGLIALVVAIFAAILAAAVSGVFKRLMDTILGYFKEAEGGNLKPVDPAEVKADGFLDRTAKLLYTPRADGTEFNRLIYAYNDVIAGVGDLVTSVKRQSNEVAEKSDSLFELSKQTNKATEEVTQTINGIAEVTSSQAQETQESVSRL</sequence>
<dbReference type="EMBL" id="FOCC01000018">
    <property type="protein sequence ID" value="SEM99163.1"/>
    <property type="molecule type" value="Genomic_DNA"/>
</dbReference>
<protein>
    <submittedName>
        <fullName evidence="2">Methyl-accepting chemotaxis protein</fullName>
    </submittedName>
</protein>
<name>A0ABY1AEN3_9LACO</name>
<comment type="caution">
    <text evidence="2">The sequence shown here is derived from an EMBL/GenBank/DDBJ whole genome shotgun (WGS) entry which is preliminary data.</text>
</comment>
<dbReference type="SUPFAM" id="SSF103190">
    <property type="entry name" value="Sensory domain-like"/>
    <property type="match status" value="1"/>
</dbReference>
<evidence type="ECO:0000256" key="1">
    <source>
        <dbReference type="SAM" id="Phobius"/>
    </source>
</evidence>
<keyword evidence="1" id="KW-0812">Transmembrane</keyword>
<keyword evidence="1" id="KW-0472">Membrane</keyword>
<organism evidence="2 3">
    <name type="scientific">Ligilactobacillus ruminis</name>
    <dbReference type="NCBI Taxonomy" id="1623"/>
    <lineage>
        <taxon>Bacteria</taxon>
        <taxon>Bacillati</taxon>
        <taxon>Bacillota</taxon>
        <taxon>Bacilli</taxon>
        <taxon>Lactobacillales</taxon>
        <taxon>Lactobacillaceae</taxon>
        <taxon>Ligilactobacillus</taxon>
    </lineage>
</organism>
<dbReference type="CDD" id="cd18773">
    <property type="entry name" value="PDC1_HK_sensor"/>
    <property type="match status" value="1"/>
</dbReference>
<reference evidence="2 3" key="1">
    <citation type="submission" date="2016-10" db="EMBL/GenBank/DDBJ databases">
        <authorList>
            <person name="Varghese N."/>
            <person name="Submissions S."/>
        </authorList>
    </citation>
    <scope>NUCLEOTIDE SEQUENCE [LARGE SCALE GENOMIC DNA]</scope>
    <source>
        <strain evidence="2 3">WC1T17</strain>
    </source>
</reference>